<comment type="caution">
    <text evidence="1">The sequence shown here is derived from an EMBL/GenBank/DDBJ whole genome shotgun (WGS) entry which is preliminary data.</text>
</comment>
<dbReference type="Proteomes" id="UP000077961">
    <property type="component" value="Unassembled WGS sequence"/>
</dbReference>
<evidence type="ECO:0000313" key="1">
    <source>
        <dbReference type="EMBL" id="OAJ59403.1"/>
    </source>
</evidence>
<proteinExistence type="predicted"/>
<keyword evidence="2" id="KW-1185">Reference proteome</keyword>
<gene>
    <name evidence="1" type="ORF">A6V36_27560</name>
</gene>
<evidence type="ECO:0000313" key="2">
    <source>
        <dbReference type="Proteomes" id="UP000077961"/>
    </source>
</evidence>
<dbReference type="EMBL" id="LXJZ01000140">
    <property type="protein sequence ID" value="OAJ59403.1"/>
    <property type="molecule type" value="Genomic_DNA"/>
</dbReference>
<protein>
    <submittedName>
        <fullName evidence="1">Uncharacterized protein</fullName>
    </submittedName>
</protein>
<sequence length="111" mass="12567">MWIYCCNWSIVLSGKEVAHSESPADDITFATQRLDGQKILSVVRDTTPGSWVFAFDLDGELKTWPYGDDPSDEQWLLYERDSGNVLTVRADGLISYGSASRTLEDEEWNPM</sequence>
<name>A0ABX2UWL3_9BURK</name>
<organism evidence="1 2">
    <name type="scientific">Paraburkholderia ginsengiterrae</name>
    <dbReference type="NCBI Taxonomy" id="1462993"/>
    <lineage>
        <taxon>Bacteria</taxon>
        <taxon>Pseudomonadati</taxon>
        <taxon>Pseudomonadota</taxon>
        <taxon>Betaproteobacteria</taxon>
        <taxon>Burkholderiales</taxon>
        <taxon>Burkholderiaceae</taxon>
        <taxon>Paraburkholderia</taxon>
    </lineage>
</organism>
<accession>A0ABX2UWL3</accession>
<reference evidence="1 2" key="1">
    <citation type="submission" date="2016-04" db="EMBL/GenBank/DDBJ databases">
        <title>Reclassification of Paraburkholderia panaciterrae (Farh et al. 2015) Dobritsa &amp; Samadpour 2016 as a later homotypic synonym of Paraburkholderia ginsengiterrae (Farh et al. 2015) Dobritsa &amp; Samadpour 2016.</title>
        <authorList>
            <person name="Dobritsa A.P."/>
            <person name="Kutumbaka K."/>
            <person name="Samadpour M."/>
        </authorList>
    </citation>
    <scope>NUCLEOTIDE SEQUENCE [LARGE SCALE GENOMIC DNA]</scope>
    <source>
        <strain evidence="1 2">DCY85-1</strain>
    </source>
</reference>